<accession>A0A1D1V9F5</accession>
<comment type="caution">
    <text evidence="3">The sequence shown here is derived from an EMBL/GenBank/DDBJ whole genome shotgun (WGS) entry which is preliminary data.</text>
</comment>
<keyword evidence="2" id="KW-1133">Transmembrane helix</keyword>
<dbReference type="AlphaFoldDB" id="A0A1D1V9F5"/>
<keyword evidence="4" id="KW-1185">Reference proteome</keyword>
<reference evidence="3 4" key="1">
    <citation type="journal article" date="2016" name="Nat. Commun.">
        <title>Extremotolerant tardigrade genome and improved radiotolerance of human cultured cells by tardigrade-unique protein.</title>
        <authorList>
            <person name="Hashimoto T."/>
            <person name="Horikawa D.D."/>
            <person name="Saito Y."/>
            <person name="Kuwahara H."/>
            <person name="Kozuka-Hata H."/>
            <person name="Shin-I T."/>
            <person name="Minakuchi Y."/>
            <person name="Ohishi K."/>
            <person name="Motoyama A."/>
            <person name="Aizu T."/>
            <person name="Enomoto A."/>
            <person name="Kondo K."/>
            <person name="Tanaka S."/>
            <person name="Hara Y."/>
            <person name="Koshikawa S."/>
            <person name="Sagara H."/>
            <person name="Miura T."/>
            <person name="Yokobori S."/>
            <person name="Miyagawa K."/>
            <person name="Suzuki Y."/>
            <person name="Kubo T."/>
            <person name="Oyama M."/>
            <person name="Kohara Y."/>
            <person name="Fujiyama A."/>
            <person name="Arakawa K."/>
            <person name="Katayama T."/>
            <person name="Toyoda A."/>
            <person name="Kunieda T."/>
        </authorList>
    </citation>
    <scope>NUCLEOTIDE SEQUENCE [LARGE SCALE GENOMIC DNA]</scope>
    <source>
        <strain evidence="3 4">YOKOZUNA-1</strain>
    </source>
</reference>
<evidence type="ECO:0000313" key="4">
    <source>
        <dbReference type="Proteomes" id="UP000186922"/>
    </source>
</evidence>
<feature type="transmembrane region" description="Helical" evidence="2">
    <location>
        <begin position="47"/>
        <end position="68"/>
    </location>
</feature>
<gene>
    <name evidence="3" type="primary">RvY_09482</name>
    <name evidence="3" type="synonym">RvY_09482.1</name>
    <name evidence="3" type="ORF">RvY_09482-1</name>
</gene>
<organism evidence="3 4">
    <name type="scientific">Ramazzottius varieornatus</name>
    <name type="common">Water bear</name>
    <name type="synonym">Tardigrade</name>
    <dbReference type="NCBI Taxonomy" id="947166"/>
    <lineage>
        <taxon>Eukaryota</taxon>
        <taxon>Metazoa</taxon>
        <taxon>Ecdysozoa</taxon>
        <taxon>Tardigrada</taxon>
        <taxon>Eutardigrada</taxon>
        <taxon>Parachela</taxon>
        <taxon>Hypsibioidea</taxon>
        <taxon>Ramazzottiidae</taxon>
        <taxon>Ramazzottius</taxon>
    </lineage>
</organism>
<keyword evidence="2" id="KW-0472">Membrane</keyword>
<keyword evidence="2" id="KW-0812">Transmembrane</keyword>
<sequence length="171" mass="19004">MARNDERIGRVWVLKLAIFGRRIVCGQVQASEGRYGIQQVICISAKVMLFCVMWVVVAVLLMAGWVHAAQQLTLQQSMKWAGCSRCSIAKVWIQKGARSYDAKGIHEGLVEGGRMGRSAVVGTRMGEGVANGRLHPNRPATNDLRSRRPIRRRRQSSSATLFFQAAYDSSQ</sequence>
<name>A0A1D1V9F5_RAMVA</name>
<dbReference type="Proteomes" id="UP000186922">
    <property type="component" value="Unassembled WGS sequence"/>
</dbReference>
<evidence type="ECO:0000313" key="3">
    <source>
        <dbReference type="EMBL" id="GAU98321.1"/>
    </source>
</evidence>
<dbReference type="EMBL" id="BDGG01000004">
    <property type="protein sequence ID" value="GAU98321.1"/>
    <property type="molecule type" value="Genomic_DNA"/>
</dbReference>
<evidence type="ECO:0000256" key="2">
    <source>
        <dbReference type="SAM" id="Phobius"/>
    </source>
</evidence>
<feature type="region of interest" description="Disordered" evidence="1">
    <location>
        <begin position="130"/>
        <end position="158"/>
    </location>
</feature>
<evidence type="ECO:0000256" key="1">
    <source>
        <dbReference type="SAM" id="MobiDB-lite"/>
    </source>
</evidence>
<proteinExistence type="predicted"/>
<protein>
    <submittedName>
        <fullName evidence="3">Uncharacterized protein</fullName>
    </submittedName>
</protein>